<keyword evidence="1" id="KW-0175">Coiled coil</keyword>
<dbReference type="PROSITE" id="PS51257">
    <property type="entry name" value="PROKAR_LIPOPROTEIN"/>
    <property type="match status" value="1"/>
</dbReference>
<dbReference type="Proteomes" id="UP001500782">
    <property type="component" value="Unassembled WGS sequence"/>
</dbReference>
<keyword evidence="4" id="KW-1185">Reference proteome</keyword>
<name>A0ABP3FWP7_9BACI</name>
<dbReference type="EMBL" id="BAAADJ010000018">
    <property type="protein sequence ID" value="GAA0327470.1"/>
    <property type="molecule type" value="Genomic_DNA"/>
</dbReference>
<reference evidence="4" key="1">
    <citation type="journal article" date="2019" name="Int. J. Syst. Evol. Microbiol.">
        <title>The Global Catalogue of Microorganisms (GCM) 10K type strain sequencing project: providing services to taxonomists for standard genome sequencing and annotation.</title>
        <authorList>
            <consortium name="The Broad Institute Genomics Platform"/>
            <consortium name="The Broad Institute Genome Sequencing Center for Infectious Disease"/>
            <person name="Wu L."/>
            <person name="Ma J."/>
        </authorList>
    </citation>
    <scope>NUCLEOTIDE SEQUENCE [LARGE SCALE GENOMIC DNA]</scope>
    <source>
        <strain evidence="4">JCM 9731</strain>
    </source>
</reference>
<evidence type="ECO:0000256" key="2">
    <source>
        <dbReference type="SAM" id="SignalP"/>
    </source>
</evidence>
<feature type="coiled-coil region" evidence="1">
    <location>
        <begin position="21"/>
        <end position="76"/>
    </location>
</feature>
<dbReference type="RefSeq" id="WP_343798256.1">
    <property type="nucleotide sequence ID" value="NZ_BAAADJ010000018.1"/>
</dbReference>
<evidence type="ECO:0000313" key="4">
    <source>
        <dbReference type="Proteomes" id="UP001500782"/>
    </source>
</evidence>
<comment type="caution">
    <text evidence="3">The sequence shown here is derived from an EMBL/GenBank/DDBJ whole genome shotgun (WGS) entry which is preliminary data.</text>
</comment>
<proteinExistence type="predicted"/>
<feature type="signal peptide" evidence="2">
    <location>
        <begin position="1"/>
        <end position="22"/>
    </location>
</feature>
<protein>
    <submittedName>
        <fullName evidence="3">Uncharacterized protein</fullName>
    </submittedName>
</protein>
<keyword evidence="2" id="KW-0732">Signal</keyword>
<sequence length="260" mass="29599">MKKTGMMIILFMLLFMAGCSNEELESQIEQLKGEAKEIKNEKELLQLEVIELEEQLTRKKEEKNTLKQELEAFSSQNGSLEGALDIYSELLNESEVEFKGVLEAIRNEVGVEKLKELKIFSPENIVVGEQVGDFLVTSVKNEEGVTGETNYFVQFQGEFEIEGELIANQGASGYLFLVDAKEFLKFPQTIEHLSSPYKISFKVANTEFLLEEVGDQIEEVDLTFDSFPLRAIFTDYSFNYVPYTDIRSSAMLKKVVDTDM</sequence>
<feature type="chain" id="PRO_5046416644" evidence="2">
    <location>
        <begin position="23"/>
        <end position="260"/>
    </location>
</feature>
<gene>
    <name evidence="3" type="ORF">GCM10008967_17470</name>
</gene>
<accession>A0ABP3FWP7</accession>
<evidence type="ECO:0000313" key="3">
    <source>
        <dbReference type="EMBL" id="GAA0327470.1"/>
    </source>
</evidence>
<organism evidence="3 4">
    <name type="scientific">Bacillus carboniphilus</name>
    <dbReference type="NCBI Taxonomy" id="86663"/>
    <lineage>
        <taxon>Bacteria</taxon>
        <taxon>Bacillati</taxon>
        <taxon>Bacillota</taxon>
        <taxon>Bacilli</taxon>
        <taxon>Bacillales</taxon>
        <taxon>Bacillaceae</taxon>
        <taxon>Bacillus</taxon>
    </lineage>
</organism>
<evidence type="ECO:0000256" key="1">
    <source>
        <dbReference type="SAM" id="Coils"/>
    </source>
</evidence>